<dbReference type="InterPro" id="IPR026960">
    <property type="entry name" value="RVT-Znf"/>
</dbReference>
<dbReference type="Pfam" id="PF13966">
    <property type="entry name" value="zf-RVT"/>
    <property type="match status" value="1"/>
</dbReference>
<evidence type="ECO:0000313" key="2">
    <source>
        <dbReference type="EMBL" id="KAF7154656.1"/>
    </source>
</evidence>
<evidence type="ECO:0000259" key="1">
    <source>
        <dbReference type="Pfam" id="PF13966"/>
    </source>
</evidence>
<feature type="domain" description="Reverse transcriptase zinc-binding" evidence="1">
    <location>
        <begin position="60"/>
        <end position="147"/>
    </location>
</feature>
<name>A0A834HLD6_RHOSS</name>
<gene>
    <name evidence="2" type="ORF">RHSIM_Rhsim01G0162300</name>
</gene>
<dbReference type="AlphaFoldDB" id="A0A834HLD6"/>
<proteinExistence type="predicted"/>
<accession>A0A834HLD6</accession>
<comment type="caution">
    <text evidence="2">The sequence shown here is derived from an EMBL/GenBank/DDBJ whole genome shotgun (WGS) entry which is preliminary data.</text>
</comment>
<protein>
    <recommendedName>
        <fullName evidence="1">Reverse transcriptase zinc-binding domain-containing protein</fullName>
    </recommendedName>
</protein>
<keyword evidence="3" id="KW-1185">Reference proteome</keyword>
<evidence type="ECO:0000313" key="3">
    <source>
        <dbReference type="Proteomes" id="UP000626092"/>
    </source>
</evidence>
<dbReference type="EMBL" id="WJXA01000001">
    <property type="protein sequence ID" value="KAF7154656.1"/>
    <property type="molecule type" value="Genomic_DNA"/>
</dbReference>
<dbReference type="OrthoDB" id="1751518at2759"/>
<organism evidence="2 3">
    <name type="scientific">Rhododendron simsii</name>
    <name type="common">Sims's rhododendron</name>
    <dbReference type="NCBI Taxonomy" id="118357"/>
    <lineage>
        <taxon>Eukaryota</taxon>
        <taxon>Viridiplantae</taxon>
        <taxon>Streptophyta</taxon>
        <taxon>Embryophyta</taxon>
        <taxon>Tracheophyta</taxon>
        <taxon>Spermatophyta</taxon>
        <taxon>Magnoliopsida</taxon>
        <taxon>eudicotyledons</taxon>
        <taxon>Gunneridae</taxon>
        <taxon>Pentapetalae</taxon>
        <taxon>asterids</taxon>
        <taxon>Ericales</taxon>
        <taxon>Ericaceae</taxon>
        <taxon>Ericoideae</taxon>
        <taxon>Rhodoreae</taxon>
        <taxon>Rhododendron</taxon>
    </lineage>
</organism>
<sequence>MIADMVDNENQGQWKFQFRRRLYDWEVDQLNILGQLLSVVQLQESQEDFLQWKWSKDLSFSVKSAYSKWEDQKFTEDKELFTVWKNICPPKVELFVWMAIQGCIASKSVLVNNGILNSNLGQCLLCNATEETPNHLLLLCDVARRVWESVISWWNVVWICPSNLKSLLFWDSFKFSKFGEALLAGFLLL</sequence>
<reference evidence="2" key="1">
    <citation type="submission" date="2019-11" db="EMBL/GenBank/DDBJ databases">
        <authorList>
            <person name="Liu Y."/>
            <person name="Hou J."/>
            <person name="Li T.-Q."/>
            <person name="Guan C.-H."/>
            <person name="Wu X."/>
            <person name="Wu H.-Z."/>
            <person name="Ling F."/>
            <person name="Zhang R."/>
            <person name="Shi X.-G."/>
            <person name="Ren J.-P."/>
            <person name="Chen E.-F."/>
            <person name="Sun J.-M."/>
        </authorList>
    </citation>
    <scope>NUCLEOTIDE SEQUENCE</scope>
    <source>
        <strain evidence="2">Adult_tree_wgs_1</strain>
        <tissue evidence="2">Leaves</tissue>
    </source>
</reference>
<dbReference type="Proteomes" id="UP000626092">
    <property type="component" value="Unassembled WGS sequence"/>
</dbReference>